<evidence type="ECO:0000313" key="2">
    <source>
        <dbReference type="EMBL" id="CAN93223.1"/>
    </source>
</evidence>
<feature type="domain" description="Glycosyl hydrolase family 13 catalytic" evidence="1">
    <location>
        <begin position="273"/>
        <end position="598"/>
    </location>
</feature>
<dbReference type="SUPFAM" id="SSF51011">
    <property type="entry name" value="Glycosyl hydrolase domain"/>
    <property type="match status" value="1"/>
</dbReference>
<dbReference type="BioCyc" id="SCEL448385:SCE_RS15705-MONOMER"/>
<organism evidence="2 3">
    <name type="scientific">Sorangium cellulosum (strain So ce56)</name>
    <name type="common">Polyangium cellulosum (strain So ce56)</name>
    <dbReference type="NCBI Taxonomy" id="448385"/>
    <lineage>
        <taxon>Bacteria</taxon>
        <taxon>Pseudomonadati</taxon>
        <taxon>Myxococcota</taxon>
        <taxon>Polyangia</taxon>
        <taxon>Polyangiales</taxon>
        <taxon>Polyangiaceae</taxon>
        <taxon>Sorangium</taxon>
    </lineage>
</organism>
<accession>A9GI63</accession>
<name>A9GI63_SORC5</name>
<keyword evidence="3" id="KW-1185">Reference proteome</keyword>
<dbReference type="CDD" id="cd11313">
    <property type="entry name" value="AmyAc_arch_bac_AmyA"/>
    <property type="match status" value="1"/>
</dbReference>
<dbReference type="SUPFAM" id="SSF51445">
    <property type="entry name" value="(Trans)glycosidases"/>
    <property type="match status" value="1"/>
</dbReference>
<dbReference type="PANTHER" id="PTHR10357">
    <property type="entry name" value="ALPHA-AMYLASE FAMILY MEMBER"/>
    <property type="match status" value="1"/>
</dbReference>
<dbReference type="KEGG" id="scl:sce3064"/>
<dbReference type="AlphaFoldDB" id="A9GI63"/>
<dbReference type="SMART" id="SM00642">
    <property type="entry name" value="Aamy"/>
    <property type="match status" value="1"/>
</dbReference>
<dbReference type="InterPro" id="IPR013780">
    <property type="entry name" value="Glyco_hydro_b"/>
</dbReference>
<reference evidence="2 3" key="1">
    <citation type="journal article" date="2007" name="Nat. Biotechnol.">
        <title>Complete genome sequence of the myxobacterium Sorangium cellulosum.</title>
        <authorList>
            <person name="Schneiker S."/>
            <person name="Perlova O."/>
            <person name="Kaiser O."/>
            <person name="Gerth K."/>
            <person name="Alici A."/>
            <person name="Altmeyer M.O."/>
            <person name="Bartels D."/>
            <person name="Bekel T."/>
            <person name="Beyer S."/>
            <person name="Bode E."/>
            <person name="Bode H.B."/>
            <person name="Bolten C.J."/>
            <person name="Choudhuri J.V."/>
            <person name="Doss S."/>
            <person name="Elnakady Y.A."/>
            <person name="Frank B."/>
            <person name="Gaigalat L."/>
            <person name="Goesmann A."/>
            <person name="Groeger C."/>
            <person name="Gross F."/>
            <person name="Jelsbak L."/>
            <person name="Jelsbak L."/>
            <person name="Kalinowski J."/>
            <person name="Kegler C."/>
            <person name="Knauber T."/>
            <person name="Konietzny S."/>
            <person name="Kopp M."/>
            <person name="Krause L."/>
            <person name="Krug D."/>
            <person name="Linke B."/>
            <person name="Mahmud T."/>
            <person name="Martinez-Arias R."/>
            <person name="McHardy A.C."/>
            <person name="Merai M."/>
            <person name="Meyer F."/>
            <person name="Mormann S."/>
            <person name="Munoz-Dorado J."/>
            <person name="Perez J."/>
            <person name="Pradella S."/>
            <person name="Rachid S."/>
            <person name="Raddatz G."/>
            <person name="Rosenau F."/>
            <person name="Rueckert C."/>
            <person name="Sasse F."/>
            <person name="Scharfe M."/>
            <person name="Schuster S.C."/>
            <person name="Suen G."/>
            <person name="Treuner-Lange A."/>
            <person name="Velicer G.J."/>
            <person name="Vorholter F.-J."/>
            <person name="Weissman K.J."/>
            <person name="Welch R.D."/>
            <person name="Wenzel S.C."/>
            <person name="Whitworth D.E."/>
            <person name="Wilhelm S."/>
            <person name="Wittmann C."/>
            <person name="Bloecker H."/>
            <person name="Puehler A."/>
            <person name="Mueller R."/>
        </authorList>
    </citation>
    <scope>NUCLEOTIDE SEQUENCE [LARGE SCALE GENOMIC DNA]</scope>
    <source>
        <strain evidence="3">So ce56</strain>
    </source>
</reference>
<dbReference type="eggNOG" id="COG0366">
    <property type="taxonomic scope" value="Bacteria"/>
</dbReference>
<dbReference type="HOGENOM" id="CLU_396322_0_0_7"/>
<dbReference type="Pfam" id="PF00128">
    <property type="entry name" value="Alpha-amylase"/>
    <property type="match status" value="1"/>
</dbReference>
<proteinExistence type="predicted"/>
<evidence type="ECO:0000259" key="1">
    <source>
        <dbReference type="SMART" id="SM00642"/>
    </source>
</evidence>
<dbReference type="OrthoDB" id="9805159at2"/>
<evidence type="ECO:0000313" key="3">
    <source>
        <dbReference type="Proteomes" id="UP000002139"/>
    </source>
</evidence>
<dbReference type="Gene3D" id="2.60.40.1180">
    <property type="entry name" value="Golgi alpha-mannosidase II"/>
    <property type="match status" value="1"/>
</dbReference>
<dbReference type="EMBL" id="AM746676">
    <property type="protein sequence ID" value="CAN93223.1"/>
    <property type="molecule type" value="Genomic_DNA"/>
</dbReference>
<dbReference type="Proteomes" id="UP000002139">
    <property type="component" value="Chromosome"/>
</dbReference>
<dbReference type="Gene3D" id="3.20.20.80">
    <property type="entry name" value="Glycosidases"/>
    <property type="match status" value="1"/>
</dbReference>
<dbReference type="RefSeq" id="WP_012235695.1">
    <property type="nucleotide sequence ID" value="NC_010162.1"/>
</dbReference>
<dbReference type="InterPro" id="IPR006047">
    <property type="entry name" value="GH13_cat_dom"/>
</dbReference>
<sequence>MLRRLLRSTAASSPRASLSGPVVPIGAAAGAPRQRAPGPSRHARPLTRLGWAAALLLAAPSCESVIPSGSPRPSAAAQARLELHAGDADVWAFSARVQGALAGAGTLEDCAIRVGGDVFPAAIEQQRFFADVPLREGENEIVARCREASAGDLDSPPVTYRVRLEDTPRARARAALAGGKLVLDATSSEPSERSRAEIVAFDWLRLRGDAAPEPLGQGARLELPAPDAGDQALYELRVRDERGRGDAARVAPPLEAASGRAAPAWIDDAVLYGVVPPFFGDPPLRSVRAALPAIERLGVTAIWLSPLFAAPEGDFGYAVTDYFSVRPDYGTEQDLRELVDDAHRRGLRVLLDLVPNHTSAEHPYFREAERRMRRAHSFAFYDRDEGGEPTHYFDWKHLPNLNYDSAEVARWMLEASLHWVRRFDIDGYRVDAAWGIKQRRSELWSPWAAELRRVSPHVALIAEASARDPYYLRNGFDAAYDWTEELGHWAWKDVFGAPRGIAARLGAALAATAARAERPERTLRFINNNDTGARFVTRHGPGLTRVAAAALLTLPGIPCVYTFDELGAEYEPYGGLAPVSRPPRGQLARHYEQLIRLRRGVAALRSPGHHTVHAGGPDDEVFAYVRHGDDASRFALVVLNFSERSVRKRLTVPEPFAAHARGGLRDALSGAGAHLRAGALALDLAPWDVRILVPR</sequence>
<protein>
    <submittedName>
        <fullName evidence="2">Alpha amylase, catalytic region</fullName>
    </submittedName>
</protein>
<dbReference type="InterPro" id="IPR017853">
    <property type="entry name" value="GH"/>
</dbReference>
<gene>
    <name evidence="2" type="ordered locus">sce3064</name>
</gene>
<dbReference type="STRING" id="448385.sce3064"/>
<dbReference type="CAZy" id="GH13">
    <property type="family name" value="Glycoside Hydrolase Family 13"/>
</dbReference>
<dbReference type="GO" id="GO:0005975">
    <property type="term" value="P:carbohydrate metabolic process"/>
    <property type="evidence" value="ECO:0007669"/>
    <property type="project" value="InterPro"/>
</dbReference>